<evidence type="ECO:0000313" key="5">
    <source>
        <dbReference type="Proteomes" id="UP000183987"/>
    </source>
</evidence>
<keyword evidence="5" id="KW-1185">Reference proteome</keyword>
<gene>
    <name evidence="4" type="ORF">SAMN05444339_10285</name>
</gene>
<evidence type="ECO:0000256" key="2">
    <source>
        <dbReference type="SAM" id="MobiDB-lite"/>
    </source>
</evidence>
<dbReference type="STRING" id="366533.SAMN05444339_10285"/>
<evidence type="ECO:0000256" key="1">
    <source>
        <dbReference type="ARBA" id="ARBA00022612"/>
    </source>
</evidence>
<feature type="domain" description="Phage tail tape measure protein" evidence="3">
    <location>
        <begin position="97"/>
        <end position="298"/>
    </location>
</feature>
<dbReference type="AlphaFoldDB" id="A0A1M4WE74"/>
<dbReference type="OrthoDB" id="5461326at2"/>
<accession>A0A1M4WE74</accession>
<keyword evidence="1" id="KW-1188">Viral release from host cell</keyword>
<dbReference type="RefSeq" id="WP_072856245.1">
    <property type="nucleotide sequence ID" value="NZ_FQUE01000002.1"/>
</dbReference>
<dbReference type="EMBL" id="FQUE01000002">
    <property type="protein sequence ID" value="SHE79524.1"/>
    <property type="molecule type" value="Genomic_DNA"/>
</dbReference>
<feature type="region of interest" description="Disordered" evidence="2">
    <location>
        <begin position="670"/>
        <end position="690"/>
    </location>
</feature>
<dbReference type="PANTHER" id="PTHR37813">
    <property type="entry name" value="FELS-2 PROPHAGE PROTEIN"/>
    <property type="match status" value="1"/>
</dbReference>
<dbReference type="Pfam" id="PF10145">
    <property type="entry name" value="PhageMin_Tail"/>
    <property type="match status" value="1"/>
</dbReference>
<dbReference type="InterPro" id="IPR010090">
    <property type="entry name" value="Phage_tape_meas"/>
</dbReference>
<protein>
    <submittedName>
        <fullName evidence="4">Phage tail tape measure protein, TP901 family, core region</fullName>
    </submittedName>
</protein>
<proteinExistence type="predicted"/>
<reference evidence="5" key="1">
    <citation type="submission" date="2016-11" db="EMBL/GenBank/DDBJ databases">
        <authorList>
            <person name="Varghese N."/>
            <person name="Submissions S."/>
        </authorList>
    </citation>
    <scope>NUCLEOTIDE SEQUENCE [LARGE SCALE GENOMIC DNA]</scope>
    <source>
        <strain evidence="5">DSM 29326</strain>
    </source>
</reference>
<sequence length="789" mass="82574">MARLSSELILSLVDRVSGPSRNVREAMDRTGKAIERNQRSIRQTQGAMVGSLAAAAAVAASIRGPVVAAMEFQSAMADVRKVVDFPTPEAFEEFQQFILDLSKEIPVATQELAELAAKGGESGLRGEELKQYVEMAAKLKTAFGVSADAAGTFMNSMRNALGLGMDDTLLLADAVNHLTNNMAANAPDLSAFMVSIAGDIAKFGLDPDEAAAFGAAMLAAGQAVDVSATSFRNMGRALTKGTSATKRQRSAMDDLGLSSVDVAKRMQEDATETIIDVMERIAALPKEMQAAVTSDIFGDEARALSALMSNTDLLRESLGYVADSAAYAGSAYKEYESRSKTFEADLQRFRNVGRELAITLGDALIPVLTETMQSVTPYITAIAGWIKQNRELVGTIFRVSSALIGLRIGFLGLKLAGLYGRGGALWLLAQGMGMIGRTSGGLIGAARSQMALSAALAAMDGSKVTTVSKVGAALRGLAGVTRLSLVASGLASVAGVVAGISAPLWGGIALAALAIGTAGTAIYKNWDRVAAIMRGVASALWDAHPAVNAVKAALDRFPEIGRAAGDALNWIKTAASDLWSYITGFFGPDFFSRNILSDGEKASIEQRARDMTAGIIAAIQSLPTRLLAIGSDAVQKLWDGMKAKFADLMKWVRGIPGEIASAVGTISLGDGEPSAGSNGRRDRRRGNRPAISGARVYGGAVAAGKTYLTGERGPELITPSRAAYVATAGQLRSLSAQRVTGGRSTQGPANITFGDIILTNPPGATAEELSREFGRQTGALMRSHYSDAN</sequence>
<dbReference type="Proteomes" id="UP000183987">
    <property type="component" value="Unassembled WGS sequence"/>
</dbReference>
<organism evidence="4 5">
    <name type="scientific">Loktanella atrilutea</name>
    <dbReference type="NCBI Taxonomy" id="366533"/>
    <lineage>
        <taxon>Bacteria</taxon>
        <taxon>Pseudomonadati</taxon>
        <taxon>Pseudomonadota</taxon>
        <taxon>Alphaproteobacteria</taxon>
        <taxon>Rhodobacterales</taxon>
        <taxon>Roseobacteraceae</taxon>
        <taxon>Loktanella</taxon>
    </lineage>
</organism>
<evidence type="ECO:0000313" key="4">
    <source>
        <dbReference type="EMBL" id="SHE79524.1"/>
    </source>
</evidence>
<dbReference type="PANTHER" id="PTHR37813:SF1">
    <property type="entry name" value="FELS-2 PROPHAGE PROTEIN"/>
    <property type="match status" value="1"/>
</dbReference>
<name>A0A1M4WE74_LOKAT</name>
<evidence type="ECO:0000259" key="3">
    <source>
        <dbReference type="Pfam" id="PF10145"/>
    </source>
</evidence>
<dbReference type="NCBIfam" id="TIGR01760">
    <property type="entry name" value="tape_meas_TP901"/>
    <property type="match status" value="1"/>
</dbReference>